<feature type="signal peptide" evidence="2">
    <location>
        <begin position="1"/>
        <end position="21"/>
    </location>
</feature>
<keyword evidence="4" id="KW-1185">Reference proteome</keyword>
<evidence type="ECO:0000256" key="2">
    <source>
        <dbReference type="SAM" id="SignalP"/>
    </source>
</evidence>
<dbReference type="AlphaFoldDB" id="A0AAD5Q594"/>
<accession>A0AAD5Q594</accession>
<evidence type="ECO:0000313" key="4">
    <source>
        <dbReference type="Proteomes" id="UP001209570"/>
    </source>
</evidence>
<dbReference type="EMBL" id="JAKCXM010001443">
    <property type="protein sequence ID" value="KAJ0390959.1"/>
    <property type="molecule type" value="Genomic_DNA"/>
</dbReference>
<organism evidence="3 4">
    <name type="scientific">Pythium insidiosum</name>
    <name type="common">Pythiosis disease agent</name>
    <dbReference type="NCBI Taxonomy" id="114742"/>
    <lineage>
        <taxon>Eukaryota</taxon>
        <taxon>Sar</taxon>
        <taxon>Stramenopiles</taxon>
        <taxon>Oomycota</taxon>
        <taxon>Peronosporomycetes</taxon>
        <taxon>Pythiales</taxon>
        <taxon>Pythiaceae</taxon>
        <taxon>Pythium</taxon>
    </lineage>
</organism>
<dbReference type="Proteomes" id="UP001209570">
    <property type="component" value="Unassembled WGS sequence"/>
</dbReference>
<protein>
    <recommendedName>
        <fullName evidence="5">Carbohydrate-binding protein</fullName>
    </recommendedName>
</protein>
<feature type="compositionally biased region" description="Polar residues" evidence="1">
    <location>
        <begin position="213"/>
        <end position="245"/>
    </location>
</feature>
<evidence type="ECO:0008006" key="5">
    <source>
        <dbReference type="Google" id="ProtNLM"/>
    </source>
</evidence>
<sequence length="282" mass="29520">MKLLLGPLLLSSLILAQVADAAGCTQIGGSCIDANGKPSRCTFGGQDGTTLMCALAPAPCPADMKSLQACAAGRICAPFNGQRGLYCMTGDFYENVMLTDACYQKANGEKCDNFFIRTDSAGVGSLYTLTESNCVDGECSMFPYQVCMNKKIGDECSFRHIEAGGVQYMYKGTCVQKVNEPLQCVEKLKKNEGPAPKLDKWPASVDLSKVKAANTSRTATPSRPNNSGSAGSTSVDVKPKNNTADATPKSDKTPDATPKSAAHAQVATGVAALVVGLTAMMA</sequence>
<evidence type="ECO:0000256" key="1">
    <source>
        <dbReference type="SAM" id="MobiDB-lite"/>
    </source>
</evidence>
<dbReference type="PROSITE" id="PS51257">
    <property type="entry name" value="PROKAR_LIPOPROTEIN"/>
    <property type="match status" value="1"/>
</dbReference>
<reference evidence="3" key="1">
    <citation type="submission" date="2021-12" db="EMBL/GenBank/DDBJ databases">
        <title>Prjna785345.</title>
        <authorList>
            <person name="Rujirawat T."/>
            <person name="Krajaejun T."/>
        </authorList>
    </citation>
    <scope>NUCLEOTIDE SEQUENCE</scope>
    <source>
        <strain evidence="3">Pi057C3</strain>
    </source>
</reference>
<evidence type="ECO:0000313" key="3">
    <source>
        <dbReference type="EMBL" id="KAJ0390959.1"/>
    </source>
</evidence>
<comment type="caution">
    <text evidence="3">The sequence shown here is derived from an EMBL/GenBank/DDBJ whole genome shotgun (WGS) entry which is preliminary data.</text>
</comment>
<feature type="chain" id="PRO_5042288504" description="Carbohydrate-binding protein" evidence="2">
    <location>
        <begin position="22"/>
        <end position="282"/>
    </location>
</feature>
<name>A0AAD5Q594_PYTIN</name>
<feature type="region of interest" description="Disordered" evidence="1">
    <location>
        <begin position="212"/>
        <end position="263"/>
    </location>
</feature>
<keyword evidence="2" id="KW-0732">Signal</keyword>
<proteinExistence type="predicted"/>
<gene>
    <name evidence="3" type="ORF">P43SY_012049</name>
</gene>